<protein>
    <submittedName>
        <fullName evidence="7">Transcription factor bHLH131-like</fullName>
    </submittedName>
</protein>
<evidence type="ECO:0000256" key="1">
    <source>
        <dbReference type="ARBA" id="ARBA00004123"/>
    </source>
</evidence>
<evidence type="ECO:0000313" key="6">
    <source>
        <dbReference type="Proteomes" id="UP000235220"/>
    </source>
</evidence>
<dbReference type="InterPro" id="IPR036638">
    <property type="entry name" value="HLH_DNA-bd_sf"/>
</dbReference>
<dbReference type="Pfam" id="PF00010">
    <property type="entry name" value="HLH"/>
    <property type="match status" value="1"/>
</dbReference>
<dbReference type="GO" id="GO:0005634">
    <property type="term" value="C:nucleus"/>
    <property type="evidence" value="ECO:0007669"/>
    <property type="project" value="UniProtKB-SubCell"/>
</dbReference>
<sequence length="228" mass="26107">MALLRQLEHEMQQFRSNYVSGTYTIQNSFSRGGITTDTTNLRSLFKPKSKAETKQLNAKKHSEAERRRRKRINDQYRTLRSVLPNLIKMDKATVLAETVRQVRELRKTVSDLEAVCHGSNKDCVFPSGVDKLSLERCEDDKGVVKVTFSCEDRTGLMSAVARQLRAVKGRLVRSKMVTVGGRTKVVLWLQGLEGGNEGMVMVRRALNEVIDKPILPGIMKMRWRTRRW</sequence>
<dbReference type="PROSITE" id="PS50888">
    <property type="entry name" value="BHLH"/>
    <property type="match status" value="1"/>
</dbReference>
<keyword evidence="5" id="KW-0539">Nucleus</keyword>
<dbReference type="GeneID" id="108991245"/>
<dbReference type="SMART" id="SM00353">
    <property type="entry name" value="HLH"/>
    <property type="match status" value="1"/>
</dbReference>
<keyword evidence="6" id="KW-1185">Reference proteome</keyword>
<dbReference type="GO" id="GO:0003677">
    <property type="term" value="F:DNA binding"/>
    <property type="evidence" value="ECO:0007669"/>
    <property type="project" value="UniProtKB-KW"/>
</dbReference>
<dbReference type="OrthoDB" id="690068at2759"/>
<keyword evidence="4" id="KW-0804">Transcription</keyword>
<reference evidence="7" key="1">
    <citation type="submission" date="2025-08" db="UniProtKB">
        <authorList>
            <consortium name="RefSeq"/>
        </authorList>
    </citation>
    <scope>IDENTIFICATION</scope>
    <source>
        <tissue evidence="7">Leaves</tissue>
    </source>
</reference>
<keyword evidence="3" id="KW-0238">DNA-binding</keyword>
<dbReference type="AlphaFoldDB" id="A0A2I4ENK3"/>
<dbReference type="SUPFAM" id="SSF55021">
    <property type="entry name" value="ACT-like"/>
    <property type="match status" value="1"/>
</dbReference>
<dbReference type="CDD" id="cd04873">
    <property type="entry name" value="ACT_UUR-ACR-like"/>
    <property type="match status" value="1"/>
</dbReference>
<proteinExistence type="predicted"/>
<dbReference type="RefSeq" id="XP_018820968.1">
    <property type="nucleotide sequence ID" value="XM_018965423.2"/>
</dbReference>
<name>A0A2I4ENK3_JUGRE</name>
<evidence type="ECO:0000313" key="7">
    <source>
        <dbReference type="RefSeq" id="XP_018820968.1"/>
    </source>
</evidence>
<comment type="subcellular location">
    <subcellularLocation>
        <location evidence="1">Nucleus</location>
    </subcellularLocation>
</comment>
<dbReference type="PANTHER" id="PTHR45844:SF17">
    <property type="entry name" value="TRANSCRIPTION FACTOR BHLH131"/>
    <property type="match status" value="1"/>
</dbReference>
<accession>A0A2I4ENK3</accession>
<dbReference type="STRING" id="51240.A0A2I4ENK3"/>
<dbReference type="FunCoup" id="A0A2I4ENK3">
    <property type="interactions" value="114"/>
</dbReference>
<evidence type="ECO:0000256" key="2">
    <source>
        <dbReference type="ARBA" id="ARBA00023015"/>
    </source>
</evidence>
<dbReference type="Gramene" id="Jr07_04650_p1">
    <property type="protein sequence ID" value="cds.Jr07_04650_p1"/>
    <property type="gene ID" value="Jr07_04650"/>
</dbReference>
<dbReference type="InterPro" id="IPR045865">
    <property type="entry name" value="ACT-like_dom_sf"/>
</dbReference>
<dbReference type="Gene3D" id="4.10.280.10">
    <property type="entry name" value="Helix-loop-helix DNA-binding domain"/>
    <property type="match status" value="1"/>
</dbReference>
<dbReference type="PANTHER" id="PTHR45844">
    <property type="entry name" value="TRANSCRIPTION FACTOR BHLH30"/>
    <property type="match status" value="1"/>
</dbReference>
<evidence type="ECO:0000256" key="4">
    <source>
        <dbReference type="ARBA" id="ARBA00023163"/>
    </source>
</evidence>
<dbReference type="GO" id="GO:0046983">
    <property type="term" value="F:protein dimerization activity"/>
    <property type="evidence" value="ECO:0007669"/>
    <property type="project" value="InterPro"/>
</dbReference>
<keyword evidence="2" id="KW-0805">Transcription regulation</keyword>
<evidence type="ECO:0000256" key="5">
    <source>
        <dbReference type="ARBA" id="ARBA00023242"/>
    </source>
</evidence>
<gene>
    <name evidence="7" type="primary">LOC108991245</name>
</gene>
<dbReference type="KEGG" id="jre:108991245"/>
<dbReference type="InterPro" id="IPR045847">
    <property type="entry name" value="AIG1-like"/>
</dbReference>
<dbReference type="InterPro" id="IPR011598">
    <property type="entry name" value="bHLH_dom"/>
</dbReference>
<organism evidence="6 7">
    <name type="scientific">Juglans regia</name>
    <name type="common">English walnut</name>
    <dbReference type="NCBI Taxonomy" id="51240"/>
    <lineage>
        <taxon>Eukaryota</taxon>
        <taxon>Viridiplantae</taxon>
        <taxon>Streptophyta</taxon>
        <taxon>Embryophyta</taxon>
        <taxon>Tracheophyta</taxon>
        <taxon>Spermatophyta</taxon>
        <taxon>Magnoliopsida</taxon>
        <taxon>eudicotyledons</taxon>
        <taxon>Gunneridae</taxon>
        <taxon>Pentapetalae</taxon>
        <taxon>rosids</taxon>
        <taxon>fabids</taxon>
        <taxon>Fagales</taxon>
        <taxon>Juglandaceae</taxon>
        <taxon>Juglans</taxon>
    </lineage>
</organism>
<evidence type="ECO:0000256" key="3">
    <source>
        <dbReference type="ARBA" id="ARBA00023125"/>
    </source>
</evidence>
<dbReference type="SUPFAM" id="SSF47459">
    <property type="entry name" value="HLH, helix-loop-helix DNA-binding domain"/>
    <property type="match status" value="1"/>
</dbReference>
<dbReference type="Proteomes" id="UP000235220">
    <property type="component" value="Chromosome 7"/>
</dbReference>
<dbReference type="GO" id="GO:0003700">
    <property type="term" value="F:DNA-binding transcription factor activity"/>
    <property type="evidence" value="ECO:0007669"/>
    <property type="project" value="InterPro"/>
</dbReference>